<evidence type="ECO:0000313" key="1">
    <source>
        <dbReference type="EMBL" id="MBB3944678.1"/>
    </source>
</evidence>
<evidence type="ECO:0000313" key="2">
    <source>
        <dbReference type="Proteomes" id="UP000565286"/>
    </source>
</evidence>
<dbReference type="RefSeq" id="WP_183893860.1">
    <property type="nucleotide sequence ID" value="NZ_JACIDV010000002.1"/>
</dbReference>
<keyword evidence="2" id="KW-1185">Reference proteome</keyword>
<proteinExistence type="predicted"/>
<gene>
    <name evidence="1" type="ORF">GGQ73_000603</name>
</gene>
<comment type="caution">
    <text evidence="1">The sequence shown here is derived from an EMBL/GenBank/DDBJ whole genome shotgun (WGS) entry which is preliminary data.</text>
</comment>
<dbReference type="Proteomes" id="UP000565286">
    <property type="component" value="Unassembled WGS sequence"/>
</dbReference>
<protein>
    <submittedName>
        <fullName evidence="1">Uncharacterized protein</fullName>
    </submittedName>
</protein>
<reference evidence="1 2" key="1">
    <citation type="submission" date="2020-08" db="EMBL/GenBank/DDBJ databases">
        <title>Genomic Encyclopedia of Type Strains, Phase IV (KMG-IV): sequencing the most valuable type-strain genomes for metagenomic binning, comparative biology and taxonomic classification.</title>
        <authorList>
            <person name="Goeker M."/>
        </authorList>
    </citation>
    <scope>NUCLEOTIDE SEQUENCE [LARGE SCALE GENOMIC DNA]</scope>
    <source>
        <strain evidence="1 2">DSM 26438</strain>
    </source>
</reference>
<dbReference type="EMBL" id="JACIDV010000002">
    <property type="protein sequence ID" value="MBB3944678.1"/>
    <property type="molecule type" value="Genomic_DNA"/>
</dbReference>
<dbReference type="AlphaFoldDB" id="A0A7W6C2U3"/>
<accession>A0A7W6C2U3</accession>
<name>A0A7W6C2U3_9HYPH</name>
<sequence length="117" mass="12775">MSENNVVNLFTRLHDSQEAKLKELTEIKTLKSGGGGGTFDGMEPRVRALEDDMKRLLQDTAEIKGMLRSAPSAVAFGELKGRVDSLPTTAKMAAIISLAVGVLTLLTRWHDIVIFFS</sequence>
<organism evidence="1 2">
    <name type="scientific">Rhizobium skierniewicense</name>
    <dbReference type="NCBI Taxonomy" id="984260"/>
    <lineage>
        <taxon>Bacteria</taxon>
        <taxon>Pseudomonadati</taxon>
        <taxon>Pseudomonadota</taxon>
        <taxon>Alphaproteobacteria</taxon>
        <taxon>Hyphomicrobiales</taxon>
        <taxon>Rhizobiaceae</taxon>
        <taxon>Rhizobium/Agrobacterium group</taxon>
        <taxon>Rhizobium</taxon>
    </lineage>
</organism>